<dbReference type="InterPro" id="IPR029044">
    <property type="entry name" value="Nucleotide-diphossugar_trans"/>
</dbReference>
<proteinExistence type="predicted"/>
<reference evidence="4 5" key="1">
    <citation type="submission" date="2019-11" db="EMBL/GenBank/DDBJ databases">
        <authorList>
            <person name="Holert J."/>
        </authorList>
    </citation>
    <scope>NUCLEOTIDE SEQUENCE [LARGE SCALE GENOMIC DNA]</scope>
    <source>
        <strain evidence="4">SB11_3</strain>
    </source>
</reference>
<keyword evidence="5" id="KW-1185">Reference proteome</keyword>
<dbReference type="PANTHER" id="PTHR22916">
    <property type="entry name" value="GLYCOSYLTRANSFERASE"/>
    <property type="match status" value="1"/>
</dbReference>
<dbReference type="CDD" id="cd00761">
    <property type="entry name" value="Glyco_tranf_GTA_type"/>
    <property type="match status" value="1"/>
</dbReference>
<accession>A0A5S9QWH7</accession>
<gene>
    <name evidence="4" type="primary">epsJ</name>
    <name evidence="4" type="ORF">OPDIPICF_03101</name>
</gene>
<organism evidence="4 5">
    <name type="scientific">BD1-7 clade bacterium</name>
    <dbReference type="NCBI Taxonomy" id="2029982"/>
    <lineage>
        <taxon>Bacteria</taxon>
        <taxon>Pseudomonadati</taxon>
        <taxon>Pseudomonadota</taxon>
        <taxon>Gammaproteobacteria</taxon>
        <taxon>Cellvibrionales</taxon>
        <taxon>Spongiibacteraceae</taxon>
        <taxon>BD1-7 clade</taxon>
    </lineage>
</organism>
<dbReference type="Gene3D" id="3.90.550.10">
    <property type="entry name" value="Spore Coat Polysaccharide Biosynthesis Protein SpsA, Chain A"/>
    <property type="match status" value="2"/>
</dbReference>
<dbReference type="EC" id="2.4.-.-" evidence="4"/>
<keyword evidence="1 4" id="KW-0328">Glycosyltransferase</keyword>
<dbReference type="OrthoDB" id="5712643at2"/>
<evidence type="ECO:0000313" key="4">
    <source>
        <dbReference type="EMBL" id="CAA0124414.1"/>
    </source>
</evidence>
<dbReference type="GO" id="GO:0016758">
    <property type="term" value="F:hexosyltransferase activity"/>
    <property type="evidence" value="ECO:0007669"/>
    <property type="project" value="UniProtKB-ARBA"/>
</dbReference>
<evidence type="ECO:0000256" key="2">
    <source>
        <dbReference type="ARBA" id="ARBA00022679"/>
    </source>
</evidence>
<name>A0A5S9QWH7_9GAMM</name>
<protein>
    <submittedName>
        <fullName evidence="4">Putative glycosyltransferase EpsJ</fullName>
        <ecNumber evidence="4">2.4.-.-</ecNumber>
    </submittedName>
</protein>
<dbReference type="EMBL" id="CACSIO010000060">
    <property type="protein sequence ID" value="CAA0124414.1"/>
    <property type="molecule type" value="Genomic_DNA"/>
</dbReference>
<dbReference type="Pfam" id="PF00535">
    <property type="entry name" value="Glycos_transf_2"/>
    <property type="match status" value="2"/>
</dbReference>
<sequence length="658" mass="76299">MNAPKVSVVIPVYNTEQYLIKCLDSVVQQTLQHIEIIVVVDASPDNALALVSSYADNDQRIQIVHKTVNEGLAAARSSGLRIATAEYVIFLDSDDFWTDDCALSELYMTAQADQCDVLRFNGYRYVDGELTIPLMNGAAIINGALATHEALWVFRSIFLFLFKRQFIVDNQLDFIAGQDIGEDGIFLSAALSCCDSVSSVGDFFYAYRENSESMMNARWHTDKFLEEETSSRLIADNLQRFDRTRQSYLLFRIGQYWPKKLASRAVRDISRKDRYKLYDQSLTNFTDLQFNHSQVNRRIRLRGRLIYALLASGRYKTLDVCVRLLEPYFWFAEQVDKIKYLNLLRLKNNPVIRRLAQIIRYKLRFTAYRDVLLRRFDKPRHFRNLENIDAYHFDHIEGPKPVGVSAMLRVKNEANVIAQCIGSIMDVFDEIVVIDNGSTDATVSIVRELQERYAASNKEIRIFSYPHEIARCGLEHKQTPENSIHSLAYYYNWCLSHCRYSYVCKWDADMLLPSALDEQRNLRQRLLEVANSASRILATLPIQTVYIDALGKFYCDKAEVNEEMRLFPNCPSIYFKKAADWEVLETAYPLPFIRLQYVIIYEVKDSRKNEFDHWSSVSQFTGRKVKEYRNYQKTRLNYHLSSGGKFSQLEPLVAESPA</sequence>
<dbReference type="PANTHER" id="PTHR22916:SF51">
    <property type="entry name" value="GLYCOSYLTRANSFERASE EPSH-RELATED"/>
    <property type="match status" value="1"/>
</dbReference>
<feature type="domain" description="Glycosyltransferase 2-like" evidence="3">
    <location>
        <begin position="7"/>
        <end position="136"/>
    </location>
</feature>
<dbReference type="Proteomes" id="UP000441399">
    <property type="component" value="Unassembled WGS sequence"/>
</dbReference>
<keyword evidence="2 4" id="KW-0808">Transferase</keyword>
<dbReference type="InterPro" id="IPR001173">
    <property type="entry name" value="Glyco_trans_2-like"/>
</dbReference>
<dbReference type="AlphaFoldDB" id="A0A5S9QWH7"/>
<evidence type="ECO:0000313" key="5">
    <source>
        <dbReference type="Proteomes" id="UP000441399"/>
    </source>
</evidence>
<dbReference type="SUPFAM" id="SSF53448">
    <property type="entry name" value="Nucleotide-diphospho-sugar transferases"/>
    <property type="match status" value="2"/>
</dbReference>
<evidence type="ECO:0000259" key="3">
    <source>
        <dbReference type="Pfam" id="PF00535"/>
    </source>
</evidence>
<feature type="domain" description="Glycosyltransferase 2-like" evidence="3">
    <location>
        <begin position="410"/>
        <end position="463"/>
    </location>
</feature>
<evidence type="ECO:0000256" key="1">
    <source>
        <dbReference type="ARBA" id="ARBA00022676"/>
    </source>
</evidence>